<proteinExistence type="inferred from homology"/>
<keyword evidence="6" id="KW-0408">Iron</keyword>
<evidence type="ECO:0000256" key="6">
    <source>
        <dbReference type="ARBA" id="ARBA00023004"/>
    </source>
</evidence>
<evidence type="ECO:0000256" key="3">
    <source>
        <dbReference type="ARBA" id="ARBA00022617"/>
    </source>
</evidence>
<keyword evidence="4" id="KW-0479">Metal-binding</keyword>
<dbReference type="Pfam" id="PF00067">
    <property type="entry name" value="p450"/>
    <property type="match status" value="1"/>
</dbReference>
<dbReference type="RefSeq" id="XP_066697212.1">
    <property type="nucleotide sequence ID" value="XM_066844814.1"/>
</dbReference>
<feature type="compositionally biased region" description="Basic and acidic residues" evidence="8">
    <location>
        <begin position="390"/>
        <end position="400"/>
    </location>
</feature>
<protein>
    <submittedName>
        <fullName evidence="9">Cytochrome P450</fullName>
    </submittedName>
</protein>
<dbReference type="Gene3D" id="1.10.630.10">
    <property type="entry name" value="Cytochrome P450"/>
    <property type="match status" value="1"/>
</dbReference>
<dbReference type="InterPro" id="IPR001128">
    <property type="entry name" value="Cyt_P450"/>
</dbReference>
<dbReference type="InterPro" id="IPR036396">
    <property type="entry name" value="Cyt_P450_sf"/>
</dbReference>
<comment type="caution">
    <text evidence="9">The sequence shown here is derived from an EMBL/GenBank/DDBJ whole genome shotgun (WGS) entry which is preliminary data.</text>
</comment>
<dbReference type="EMBL" id="JAQQWE010000006">
    <property type="protein sequence ID" value="KAK7947706.1"/>
    <property type="molecule type" value="Genomic_DNA"/>
</dbReference>
<evidence type="ECO:0000313" key="10">
    <source>
        <dbReference type="Proteomes" id="UP001391051"/>
    </source>
</evidence>
<dbReference type="InterPro" id="IPR050121">
    <property type="entry name" value="Cytochrome_P450_monoxygenase"/>
</dbReference>
<comment type="cofactor">
    <cofactor evidence="1">
        <name>heme</name>
        <dbReference type="ChEBI" id="CHEBI:30413"/>
    </cofactor>
</comment>
<keyword evidence="5" id="KW-0560">Oxidoreductase</keyword>
<evidence type="ECO:0000313" key="9">
    <source>
        <dbReference type="EMBL" id="KAK7947706.1"/>
    </source>
</evidence>
<name>A0ABR1Q567_9PEZI</name>
<gene>
    <name evidence="9" type="ORF">PG986_008592</name>
</gene>
<evidence type="ECO:0000256" key="2">
    <source>
        <dbReference type="ARBA" id="ARBA00010617"/>
    </source>
</evidence>
<keyword evidence="10" id="KW-1185">Reference proteome</keyword>
<evidence type="ECO:0000256" key="7">
    <source>
        <dbReference type="ARBA" id="ARBA00023033"/>
    </source>
</evidence>
<dbReference type="Proteomes" id="UP001391051">
    <property type="component" value="Unassembled WGS sequence"/>
</dbReference>
<comment type="similarity">
    <text evidence="2">Belongs to the cytochrome P450 family.</text>
</comment>
<evidence type="ECO:0000256" key="4">
    <source>
        <dbReference type="ARBA" id="ARBA00022723"/>
    </source>
</evidence>
<keyword evidence="7" id="KW-0503">Monooxygenase</keyword>
<evidence type="ECO:0000256" key="5">
    <source>
        <dbReference type="ARBA" id="ARBA00023002"/>
    </source>
</evidence>
<dbReference type="PANTHER" id="PTHR24305">
    <property type="entry name" value="CYTOCHROME P450"/>
    <property type="match status" value="1"/>
</dbReference>
<evidence type="ECO:0000256" key="1">
    <source>
        <dbReference type="ARBA" id="ARBA00001971"/>
    </source>
</evidence>
<reference evidence="9 10" key="1">
    <citation type="submission" date="2023-01" db="EMBL/GenBank/DDBJ databases">
        <title>Analysis of 21 Apiospora genomes using comparative genomics revels a genus with tremendous synthesis potential of carbohydrate active enzymes and secondary metabolites.</title>
        <authorList>
            <person name="Sorensen T."/>
        </authorList>
    </citation>
    <scope>NUCLEOTIDE SEQUENCE [LARGE SCALE GENOMIC DNA]</scope>
    <source>
        <strain evidence="9 10">CBS 24483</strain>
    </source>
</reference>
<dbReference type="SUPFAM" id="SSF48264">
    <property type="entry name" value="Cytochrome P450"/>
    <property type="match status" value="1"/>
</dbReference>
<organism evidence="9 10">
    <name type="scientific">Apiospora aurea</name>
    <dbReference type="NCBI Taxonomy" id="335848"/>
    <lineage>
        <taxon>Eukaryota</taxon>
        <taxon>Fungi</taxon>
        <taxon>Dikarya</taxon>
        <taxon>Ascomycota</taxon>
        <taxon>Pezizomycotina</taxon>
        <taxon>Sordariomycetes</taxon>
        <taxon>Xylariomycetidae</taxon>
        <taxon>Amphisphaeriales</taxon>
        <taxon>Apiosporaceae</taxon>
        <taxon>Apiospora</taxon>
    </lineage>
</organism>
<dbReference type="PANTHER" id="PTHR24305:SF230">
    <property type="entry name" value="P450, PUTATIVE (EUROFUNG)-RELATED"/>
    <property type="match status" value="1"/>
</dbReference>
<evidence type="ECO:0000256" key="8">
    <source>
        <dbReference type="SAM" id="MobiDB-lite"/>
    </source>
</evidence>
<keyword evidence="3" id="KW-0349">Heme</keyword>
<sequence length="407" mass="45719">MMKLVAQIRGHATADPSYCLYNLFLHPLRSTPGPKLWAMTRVPYTLNFFTGRGPWNARELHARYGPIMRVAPDIVSVGHPDALVQLRGHRTKGKAENHKDDVVYWQMKGNIVGTNREDHSRVRRIISNGFSAQAMMEQQPLIQRYVDLLLQRPRERCDGGRTPLDVTQWHNWATLDLVGDLSFGEPFACLEQGQYHPWVTLTFESMLTMGNTAVLRRFGYGVGNLLSWCFIPRALARKMQEHNALSAVKVERRLGRQAERGHLIGKMLSGSRKQGDEMNKDELVATAAILIIAGPETTAVLLSGATYLLGKHPHILAKLQDEICSSSSSEEEIDLLSTQKLPRNTGPPWHRHFQTCARGRAALQLPPARPALGVQRRPRGSDRGIPGSREGYRQRGDLRQSPRPGTQ</sequence>
<feature type="region of interest" description="Disordered" evidence="8">
    <location>
        <begin position="365"/>
        <end position="407"/>
    </location>
</feature>
<dbReference type="GeneID" id="92077876"/>
<accession>A0ABR1Q567</accession>